<dbReference type="Pfam" id="PF00578">
    <property type="entry name" value="AhpC-TSA"/>
    <property type="match status" value="1"/>
</dbReference>
<evidence type="ECO:0000256" key="9">
    <source>
        <dbReference type="ARBA" id="ARBA00032824"/>
    </source>
</evidence>
<evidence type="ECO:0000256" key="10">
    <source>
        <dbReference type="ARBA" id="ARBA00038489"/>
    </source>
</evidence>
<evidence type="ECO:0000313" key="16">
    <source>
        <dbReference type="Proteomes" id="UP000006377"/>
    </source>
</evidence>
<accession>A7HY92</accession>
<keyword evidence="7" id="KW-1015">Disulfide bond</keyword>
<keyword evidence="6" id="KW-0560">Oxidoreductase</keyword>
<dbReference type="HOGENOM" id="CLU_042529_14_1_5"/>
<evidence type="ECO:0000256" key="12">
    <source>
        <dbReference type="ARBA" id="ARBA00049091"/>
    </source>
</evidence>
<evidence type="ECO:0000256" key="13">
    <source>
        <dbReference type="SAM" id="MobiDB-lite"/>
    </source>
</evidence>
<dbReference type="RefSeq" id="WP_012112203.1">
    <property type="nucleotide sequence ID" value="NC_009719.1"/>
</dbReference>
<evidence type="ECO:0000256" key="5">
    <source>
        <dbReference type="ARBA" id="ARBA00022862"/>
    </source>
</evidence>
<dbReference type="PANTHER" id="PTHR42801">
    <property type="entry name" value="THIOREDOXIN-DEPENDENT PEROXIDE REDUCTASE"/>
    <property type="match status" value="1"/>
</dbReference>
<evidence type="ECO:0000259" key="14">
    <source>
        <dbReference type="PROSITE" id="PS51352"/>
    </source>
</evidence>
<dbReference type="GO" id="GO:0034599">
    <property type="term" value="P:cellular response to oxidative stress"/>
    <property type="evidence" value="ECO:0007669"/>
    <property type="project" value="TreeGrafter"/>
</dbReference>
<sequence>MAKATAPKSAPAAGGLPAEGKKAPAFSLPADDGTKVTLKALAGKKVVLYFYPKDDTPGCTTEGIEFSALKKKFDAAGAVVLGVSKDTVDKHCKFRDKHNLTVRLLSDEDGKTVEAYGVWGEKSLYGRKFMGINRVTFLIDEKGVVRKVWPKVKVKGHAEDVLAAAREI</sequence>
<organism evidence="15 16">
    <name type="scientific">Parvibaculum lavamentivorans (strain DS-1 / DSM 13023 / NCIMB 13966)</name>
    <dbReference type="NCBI Taxonomy" id="402881"/>
    <lineage>
        <taxon>Bacteria</taxon>
        <taxon>Pseudomonadati</taxon>
        <taxon>Pseudomonadota</taxon>
        <taxon>Alphaproteobacteria</taxon>
        <taxon>Hyphomicrobiales</taxon>
        <taxon>Parvibaculaceae</taxon>
        <taxon>Parvibaculum</taxon>
    </lineage>
</organism>
<keyword evidence="16" id="KW-1185">Reference proteome</keyword>
<dbReference type="SUPFAM" id="SSF52833">
    <property type="entry name" value="Thioredoxin-like"/>
    <property type="match status" value="1"/>
</dbReference>
<dbReference type="STRING" id="402881.Plav_3270"/>
<feature type="compositionally biased region" description="Low complexity" evidence="13">
    <location>
        <begin position="1"/>
        <end position="13"/>
    </location>
</feature>
<comment type="catalytic activity">
    <reaction evidence="12">
        <text>a hydroperoxide + [thioredoxin]-dithiol = an alcohol + [thioredoxin]-disulfide + H2O</text>
        <dbReference type="Rhea" id="RHEA:62620"/>
        <dbReference type="Rhea" id="RHEA-COMP:10698"/>
        <dbReference type="Rhea" id="RHEA-COMP:10700"/>
        <dbReference type="ChEBI" id="CHEBI:15377"/>
        <dbReference type="ChEBI" id="CHEBI:29950"/>
        <dbReference type="ChEBI" id="CHEBI:30879"/>
        <dbReference type="ChEBI" id="CHEBI:35924"/>
        <dbReference type="ChEBI" id="CHEBI:50058"/>
        <dbReference type="EC" id="1.11.1.24"/>
    </reaction>
</comment>
<dbReference type="GO" id="GO:0008379">
    <property type="term" value="F:thioredoxin peroxidase activity"/>
    <property type="evidence" value="ECO:0007669"/>
    <property type="project" value="TreeGrafter"/>
</dbReference>
<evidence type="ECO:0000256" key="3">
    <source>
        <dbReference type="ARBA" id="ARBA00013017"/>
    </source>
</evidence>
<comment type="subunit">
    <text evidence="2">Monomer.</text>
</comment>
<comment type="similarity">
    <text evidence="10">Belongs to the peroxiredoxin family. BCP/PrxQ subfamily.</text>
</comment>
<evidence type="ECO:0000256" key="7">
    <source>
        <dbReference type="ARBA" id="ARBA00023157"/>
    </source>
</evidence>
<dbReference type="EC" id="1.11.1.24" evidence="3"/>
<dbReference type="AlphaFoldDB" id="A7HY92"/>
<name>A7HY92_PARL1</name>
<evidence type="ECO:0000256" key="6">
    <source>
        <dbReference type="ARBA" id="ARBA00023002"/>
    </source>
</evidence>
<keyword evidence="4" id="KW-0575">Peroxidase</keyword>
<keyword evidence="5" id="KW-0049">Antioxidant</keyword>
<dbReference type="InterPro" id="IPR050924">
    <property type="entry name" value="Peroxiredoxin_BCP/PrxQ"/>
</dbReference>
<dbReference type="Proteomes" id="UP000006377">
    <property type="component" value="Chromosome"/>
</dbReference>
<feature type="domain" description="Thioredoxin" evidence="14">
    <location>
        <begin position="17"/>
        <end position="168"/>
    </location>
</feature>
<evidence type="ECO:0000256" key="8">
    <source>
        <dbReference type="ARBA" id="ARBA00023284"/>
    </source>
</evidence>
<gene>
    <name evidence="15" type="ordered locus">Plav_3270</name>
</gene>
<dbReference type="EMBL" id="CP000774">
    <property type="protein sequence ID" value="ABS64875.1"/>
    <property type="molecule type" value="Genomic_DNA"/>
</dbReference>
<proteinExistence type="inferred from homology"/>
<dbReference type="PROSITE" id="PS51352">
    <property type="entry name" value="THIOREDOXIN_2"/>
    <property type="match status" value="1"/>
</dbReference>
<dbReference type="FunFam" id="3.40.30.10:FF:000007">
    <property type="entry name" value="Thioredoxin-dependent thiol peroxidase"/>
    <property type="match status" value="1"/>
</dbReference>
<dbReference type="KEGG" id="pla:Plav_3270"/>
<dbReference type="NCBIfam" id="NF006960">
    <property type="entry name" value="PRK09437.1"/>
    <property type="match status" value="1"/>
</dbReference>
<dbReference type="GO" id="GO:0045454">
    <property type="term" value="P:cell redox homeostasis"/>
    <property type="evidence" value="ECO:0007669"/>
    <property type="project" value="TreeGrafter"/>
</dbReference>
<dbReference type="Gene3D" id="3.40.30.10">
    <property type="entry name" value="Glutaredoxin"/>
    <property type="match status" value="1"/>
</dbReference>
<dbReference type="InterPro" id="IPR013766">
    <property type="entry name" value="Thioredoxin_domain"/>
</dbReference>
<dbReference type="PANTHER" id="PTHR42801:SF4">
    <property type="entry name" value="AHPC_TSA FAMILY PROTEIN"/>
    <property type="match status" value="1"/>
</dbReference>
<feature type="region of interest" description="Disordered" evidence="13">
    <location>
        <begin position="1"/>
        <end position="21"/>
    </location>
</feature>
<evidence type="ECO:0000256" key="2">
    <source>
        <dbReference type="ARBA" id="ARBA00011245"/>
    </source>
</evidence>
<protein>
    <recommendedName>
        <fullName evidence="3">thioredoxin-dependent peroxiredoxin</fullName>
        <ecNumber evidence="3">1.11.1.24</ecNumber>
    </recommendedName>
    <alternativeName>
        <fullName evidence="9">Thioredoxin peroxidase</fullName>
    </alternativeName>
    <alternativeName>
        <fullName evidence="11">Thioredoxin-dependent peroxiredoxin Bcp</fullName>
    </alternativeName>
</protein>
<evidence type="ECO:0000256" key="11">
    <source>
        <dbReference type="ARBA" id="ARBA00042639"/>
    </source>
</evidence>
<evidence type="ECO:0000256" key="1">
    <source>
        <dbReference type="ARBA" id="ARBA00003330"/>
    </source>
</evidence>
<dbReference type="GO" id="GO:0005737">
    <property type="term" value="C:cytoplasm"/>
    <property type="evidence" value="ECO:0007669"/>
    <property type="project" value="TreeGrafter"/>
</dbReference>
<dbReference type="InterPro" id="IPR000866">
    <property type="entry name" value="AhpC/TSA"/>
</dbReference>
<dbReference type="InterPro" id="IPR036249">
    <property type="entry name" value="Thioredoxin-like_sf"/>
</dbReference>
<reference evidence="15 16" key="1">
    <citation type="journal article" date="2011" name="Stand. Genomic Sci.">
        <title>Complete genome sequence of Parvibaculum lavamentivorans type strain (DS-1(T)).</title>
        <authorList>
            <person name="Schleheck D."/>
            <person name="Weiss M."/>
            <person name="Pitluck S."/>
            <person name="Bruce D."/>
            <person name="Land M.L."/>
            <person name="Han S."/>
            <person name="Saunders E."/>
            <person name="Tapia R."/>
            <person name="Detter C."/>
            <person name="Brettin T."/>
            <person name="Han J."/>
            <person name="Woyke T."/>
            <person name="Goodwin L."/>
            <person name="Pennacchio L."/>
            <person name="Nolan M."/>
            <person name="Cook A.M."/>
            <person name="Kjelleberg S."/>
            <person name="Thomas T."/>
        </authorList>
    </citation>
    <scope>NUCLEOTIDE SEQUENCE [LARGE SCALE GENOMIC DNA]</scope>
    <source>
        <strain evidence="16">DS-1 / DSM 13023 / NCIMB 13966</strain>
    </source>
</reference>
<dbReference type="OrthoDB" id="9812811at2"/>
<dbReference type="CDD" id="cd03017">
    <property type="entry name" value="PRX_BCP"/>
    <property type="match status" value="1"/>
</dbReference>
<dbReference type="eggNOG" id="COG1225">
    <property type="taxonomic scope" value="Bacteria"/>
</dbReference>
<evidence type="ECO:0000313" key="15">
    <source>
        <dbReference type="EMBL" id="ABS64875.1"/>
    </source>
</evidence>
<keyword evidence="8" id="KW-0676">Redox-active center</keyword>
<evidence type="ECO:0000256" key="4">
    <source>
        <dbReference type="ARBA" id="ARBA00022559"/>
    </source>
</evidence>
<comment type="function">
    <text evidence="1">Thiol-specific peroxidase that catalyzes the reduction of hydrogen peroxide and organic hydroperoxides to water and alcohols, respectively. Plays a role in cell protection against oxidative stress by detoxifying peroxides and as sensor of hydrogen peroxide-mediated signaling events.</text>
</comment>